<reference evidence="1 2" key="1">
    <citation type="submission" date="2015-05" db="EMBL/GenBank/DDBJ databases">
        <title>Genome sequencing and analysis of members of genus Stenotrophomonas.</title>
        <authorList>
            <person name="Patil P.P."/>
            <person name="Midha S."/>
            <person name="Patil P.B."/>
        </authorList>
    </citation>
    <scope>NUCLEOTIDE SEQUENCE [LARGE SCALE GENOMIC DNA]</scope>
    <source>
        <strain evidence="1 2">DSM 18941</strain>
    </source>
</reference>
<dbReference type="AlphaFoldDB" id="A0A0R0C310"/>
<dbReference type="Proteomes" id="UP000051863">
    <property type="component" value="Unassembled WGS sequence"/>
</dbReference>
<organism evidence="1 2">
    <name type="scientific">Stenotrophomonas terrae</name>
    <dbReference type="NCBI Taxonomy" id="405446"/>
    <lineage>
        <taxon>Bacteria</taxon>
        <taxon>Pseudomonadati</taxon>
        <taxon>Pseudomonadota</taxon>
        <taxon>Gammaproteobacteria</taxon>
        <taxon>Lysobacterales</taxon>
        <taxon>Lysobacteraceae</taxon>
        <taxon>Stenotrophomonas</taxon>
    </lineage>
</organism>
<proteinExistence type="predicted"/>
<protein>
    <submittedName>
        <fullName evidence="1">Uncharacterized protein</fullName>
    </submittedName>
</protein>
<keyword evidence="2" id="KW-1185">Reference proteome</keyword>
<evidence type="ECO:0000313" key="1">
    <source>
        <dbReference type="EMBL" id="KRG63824.1"/>
    </source>
</evidence>
<sequence length="157" mass="17650">MVPYGLNKDQFASMYQRKLDRLSDHAVRTFQDLLALPVDPGVDEVNLEIFPDEYGGAPDVWAYWLGKNNKVDHMDPSLFPGRSLELALDLNDLADIDERYFVGSDEFPGLRLTVSLLSRWLAEAWWKAGGWAYPVPTTLAVHDFGSYGSVQLSKGGR</sequence>
<name>A0A0R0C310_9GAMM</name>
<dbReference type="PATRIC" id="fig|405446.3.peg.3340"/>
<dbReference type="EMBL" id="LDJJ01000069">
    <property type="protein sequence ID" value="KRG63824.1"/>
    <property type="molecule type" value="Genomic_DNA"/>
</dbReference>
<evidence type="ECO:0000313" key="2">
    <source>
        <dbReference type="Proteomes" id="UP000051863"/>
    </source>
</evidence>
<accession>A0A0R0C310</accession>
<comment type="caution">
    <text evidence="1">The sequence shown here is derived from an EMBL/GenBank/DDBJ whole genome shotgun (WGS) entry which is preliminary data.</text>
</comment>
<gene>
    <name evidence="1" type="ORF">ABB27_17255</name>
</gene>